<name>A0A2P2JTS9_RHIMU</name>
<proteinExistence type="predicted"/>
<reference evidence="1" key="1">
    <citation type="submission" date="2018-02" db="EMBL/GenBank/DDBJ databases">
        <title>Rhizophora mucronata_Transcriptome.</title>
        <authorList>
            <person name="Meera S.P."/>
            <person name="Sreeshan A."/>
            <person name="Augustine A."/>
        </authorList>
    </citation>
    <scope>NUCLEOTIDE SEQUENCE</scope>
    <source>
        <tissue evidence="1">Leaf</tissue>
    </source>
</reference>
<dbReference type="AlphaFoldDB" id="A0A2P2JTS9"/>
<evidence type="ECO:0000313" key="1">
    <source>
        <dbReference type="EMBL" id="MBW96878.1"/>
    </source>
</evidence>
<sequence length="65" mass="7211">MTECSCNASTGCDKANSFSENSVCIVLPFTVGLELQPVARMLNLNHTQPTDDYMYSNFNFGLRLT</sequence>
<accession>A0A2P2JTS9</accession>
<organism evidence="1">
    <name type="scientific">Rhizophora mucronata</name>
    <name type="common">Asiatic mangrove</name>
    <dbReference type="NCBI Taxonomy" id="61149"/>
    <lineage>
        <taxon>Eukaryota</taxon>
        <taxon>Viridiplantae</taxon>
        <taxon>Streptophyta</taxon>
        <taxon>Embryophyta</taxon>
        <taxon>Tracheophyta</taxon>
        <taxon>Spermatophyta</taxon>
        <taxon>Magnoliopsida</taxon>
        <taxon>eudicotyledons</taxon>
        <taxon>Gunneridae</taxon>
        <taxon>Pentapetalae</taxon>
        <taxon>rosids</taxon>
        <taxon>fabids</taxon>
        <taxon>Malpighiales</taxon>
        <taxon>Rhizophoraceae</taxon>
        <taxon>Rhizophora</taxon>
    </lineage>
</organism>
<protein>
    <submittedName>
        <fullName evidence="1">Uncharacterized protein</fullName>
    </submittedName>
</protein>
<dbReference type="EMBL" id="GGEC01016395">
    <property type="protein sequence ID" value="MBW96878.1"/>
    <property type="molecule type" value="Transcribed_RNA"/>
</dbReference>